<reference evidence="14 15" key="1">
    <citation type="submission" date="2021-01" db="EMBL/GenBank/DDBJ databases">
        <title>Whole genome shotgun sequence of Actinoplanes humidus NBRC 14915.</title>
        <authorList>
            <person name="Komaki H."/>
            <person name="Tamura T."/>
        </authorList>
    </citation>
    <scope>NUCLEOTIDE SEQUENCE [LARGE SCALE GENOMIC DNA]</scope>
    <source>
        <strain evidence="14 15">NBRC 14915</strain>
    </source>
</reference>
<evidence type="ECO:0000256" key="2">
    <source>
        <dbReference type="ARBA" id="ARBA00006920"/>
    </source>
</evidence>
<feature type="transmembrane region" description="Helical" evidence="13">
    <location>
        <begin position="158"/>
        <end position="178"/>
    </location>
</feature>
<keyword evidence="5 13" id="KW-0812">Transmembrane</keyword>
<comment type="caution">
    <text evidence="14">The sequence shown here is derived from an EMBL/GenBank/DDBJ whole genome shotgun (WGS) entry which is preliminary data.</text>
</comment>
<comment type="subcellular location">
    <subcellularLocation>
        <location evidence="1">Membrane</location>
        <topology evidence="1">Multi-pass membrane protein</topology>
    </subcellularLocation>
</comment>
<dbReference type="PANTHER" id="PTHR31462:SF5">
    <property type="entry name" value="ENDOSOMAL_LYSOSOMAL PROTON CHANNEL TMEM175"/>
    <property type="match status" value="1"/>
</dbReference>
<accession>A0ABQ4A7H8</accession>
<keyword evidence="10 13" id="KW-0472">Membrane</keyword>
<keyword evidence="8 13" id="KW-1133">Transmembrane helix</keyword>
<keyword evidence="9" id="KW-0406">Ion transport</keyword>
<evidence type="ECO:0000256" key="8">
    <source>
        <dbReference type="ARBA" id="ARBA00022989"/>
    </source>
</evidence>
<gene>
    <name evidence="14" type="ORF">Ahu01nite_098600</name>
</gene>
<evidence type="ECO:0000313" key="15">
    <source>
        <dbReference type="Proteomes" id="UP000603200"/>
    </source>
</evidence>
<proteinExistence type="inferred from homology"/>
<dbReference type="PANTHER" id="PTHR31462">
    <property type="entry name" value="ENDOSOMAL/LYSOSOMAL POTASSIUM CHANNEL TMEM175"/>
    <property type="match status" value="1"/>
</dbReference>
<keyword evidence="7" id="KW-0630">Potassium</keyword>
<keyword evidence="4" id="KW-0633">Potassium transport</keyword>
<dbReference type="EMBL" id="BOMN01000151">
    <property type="protein sequence ID" value="GIE26758.1"/>
    <property type="molecule type" value="Genomic_DNA"/>
</dbReference>
<evidence type="ECO:0000256" key="13">
    <source>
        <dbReference type="SAM" id="Phobius"/>
    </source>
</evidence>
<dbReference type="InterPro" id="IPR010617">
    <property type="entry name" value="TMEM175-like"/>
</dbReference>
<evidence type="ECO:0000256" key="10">
    <source>
        <dbReference type="ARBA" id="ARBA00023136"/>
    </source>
</evidence>
<evidence type="ECO:0000256" key="11">
    <source>
        <dbReference type="ARBA" id="ARBA00023303"/>
    </source>
</evidence>
<evidence type="ECO:0000256" key="3">
    <source>
        <dbReference type="ARBA" id="ARBA00022448"/>
    </source>
</evidence>
<feature type="transmembrane region" description="Helical" evidence="13">
    <location>
        <begin position="21"/>
        <end position="39"/>
    </location>
</feature>
<evidence type="ECO:0000256" key="6">
    <source>
        <dbReference type="ARBA" id="ARBA00022826"/>
    </source>
</evidence>
<keyword evidence="6" id="KW-0631">Potassium channel</keyword>
<keyword evidence="3" id="KW-0813">Transport</keyword>
<comment type="catalytic activity">
    <reaction evidence="12">
        <text>K(+)(in) = K(+)(out)</text>
        <dbReference type="Rhea" id="RHEA:29463"/>
        <dbReference type="ChEBI" id="CHEBI:29103"/>
    </reaction>
</comment>
<keyword evidence="11" id="KW-0407">Ion channel</keyword>
<evidence type="ECO:0000313" key="14">
    <source>
        <dbReference type="EMBL" id="GIE26758.1"/>
    </source>
</evidence>
<comment type="similarity">
    <text evidence="2">Belongs to the TMEM175 family.</text>
</comment>
<organism evidence="14 15">
    <name type="scientific">Winogradskya humida</name>
    <dbReference type="NCBI Taxonomy" id="113566"/>
    <lineage>
        <taxon>Bacteria</taxon>
        <taxon>Bacillati</taxon>
        <taxon>Actinomycetota</taxon>
        <taxon>Actinomycetes</taxon>
        <taxon>Micromonosporales</taxon>
        <taxon>Micromonosporaceae</taxon>
        <taxon>Winogradskya</taxon>
    </lineage>
</organism>
<sequence length="212" mass="23762">MSLIAQELEQDGNADRSPTERLVFFSDAVIAIAITLLALELPVPHGETVGEAWRALGEAWQEYLGFLISFIVIGTQWLNHNAVFRNIEWTNRRLGQLNLLWLLTVVVNPFATKLLVSEVSFPMAFTLYSILQALAAVVLVLIMRYAQRHELAKPNTSAAYFRVAVARTLTVAAAFLLAIPVAYFTHWAYAIWWAIPTVAGFIRRRRAPQPAA</sequence>
<evidence type="ECO:0000256" key="5">
    <source>
        <dbReference type="ARBA" id="ARBA00022692"/>
    </source>
</evidence>
<evidence type="ECO:0000256" key="9">
    <source>
        <dbReference type="ARBA" id="ARBA00023065"/>
    </source>
</evidence>
<evidence type="ECO:0000256" key="1">
    <source>
        <dbReference type="ARBA" id="ARBA00004141"/>
    </source>
</evidence>
<name>A0ABQ4A7H8_9ACTN</name>
<feature type="transmembrane region" description="Helical" evidence="13">
    <location>
        <begin position="59"/>
        <end position="78"/>
    </location>
</feature>
<dbReference type="RefSeq" id="WP_203843652.1">
    <property type="nucleotide sequence ID" value="NZ_BAAATV010000041.1"/>
</dbReference>
<dbReference type="Proteomes" id="UP000603200">
    <property type="component" value="Unassembled WGS sequence"/>
</dbReference>
<evidence type="ECO:0000256" key="7">
    <source>
        <dbReference type="ARBA" id="ARBA00022958"/>
    </source>
</evidence>
<dbReference type="Pfam" id="PF06736">
    <property type="entry name" value="TMEM175"/>
    <property type="match status" value="1"/>
</dbReference>
<feature type="transmembrane region" description="Helical" evidence="13">
    <location>
        <begin position="122"/>
        <end position="146"/>
    </location>
</feature>
<keyword evidence="15" id="KW-1185">Reference proteome</keyword>
<protein>
    <submittedName>
        <fullName evidence="14">DUF1211 domain-containing membrane protein</fullName>
    </submittedName>
</protein>
<evidence type="ECO:0000256" key="4">
    <source>
        <dbReference type="ARBA" id="ARBA00022538"/>
    </source>
</evidence>
<evidence type="ECO:0000256" key="12">
    <source>
        <dbReference type="ARBA" id="ARBA00034430"/>
    </source>
</evidence>
<feature type="transmembrane region" description="Helical" evidence="13">
    <location>
        <begin position="99"/>
        <end position="116"/>
    </location>
</feature>